<keyword evidence="2" id="KW-0548">Nucleotidyltransferase</keyword>
<gene>
    <name evidence="2" type="ORF">ELQ35_10845</name>
</gene>
<proteinExistence type="predicted"/>
<protein>
    <submittedName>
        <fullName evidence="2">Reverse transcriptase-like protein</fullName>
    </submittedName>
</protein>
<keyword evidence="2" id="KW-0695">RNA-directed DNA polymerase</keyword>
<dbReference type="OrthoDB" id="2680098at2"/>
<organism evidence="2 3">
    <name type="scientific">Peribacillus cavernae</name>
    <dbReference type="NCBI Taxonomy" id="1674310"/>
    <lineage>
        <taxon>Bacteria</taxon>
        <taxon>Bacillati</taxon>
        <taxon>Bacillota</taxon>
        <taxon>Bacilli</taxon>
        <taxon>Bacillales</taxon>
        <taxon>Bacillaceae</taxon>
        <taxon>Peribacillus</taxon>
    </lineage>
</organism>
<dbReference type="Pfam" id="PF13456">
    <property type="entry name" value="RVT_3"/>
    <property type="match status" value="1"/>
</dbReference>
<comment type="caution">
    <text evidence="2">The sequence shown here is derived from an EMBL/GenBank/DDBJ whole genome shotgun (WGS) entry which is preliminary data.</text>
</comment>
<keyword evidence="2" id="KW-0808">Transferase</keyword>
<keyword evidence="3" id="KW-1185">Reference proteome</keyword>
<dbReference type="Gene3D" id="3.30.420.10">
    <property type="entry name" value="Ribonuclease H-like superfamily/Ribonuclease H"/>
    <property type="match status" value="1"/>
</dbReference>
<dbReference type="GO" id="GO:0004523">
    <property type="term" value="F:RNA-DNA hybrid ribonuclease activity"/>
    <property type="evidence" value="ECO:0007669"/>
    <property type="project" value="InterPro"/>
</dbReference>
<dbReference type="PANTHER" id="PTHR46387:SF2">
    <property type="entry name" value="RIBONUCLEASE HI"/>
    <property type="match status" value="1"/>
</dbReference>
<dbReference type="CDD" id="cd09279">
    <property type="entry name" value="RNase_HI_like"/>
    <property type="match status" value="1"/>
</dbReference>
<dbReference type="SUPFAM" id="SSF53098">
    <property type="entry name" value="Ribonuclease H-like"/>
    <property type="match status" value="1"/>
</dbReference>
<reference evidence="2 3" key="1">
    <citation type="submission" date="2018-12" db="EMBL/GenBank/DDBJ databases">
        <title>Bacillus chawlae sp. nov., Bacillus glennii sp. nov., and Bacillus saganii sp. nov. Isolated from the Vehicle Assembly Building at Kennedy Space Center where the Viking Spacecraft were Assembled.</title>
        <authorList>
            <person name="Seuylemezian A."/>
            <person name="Vaishampayan P."/>
        </authorList>
    </citation>
    <scope>NUCLEOTIDE SEQUENCE [LARGE SCALE GENOMIC DNA]</scope>
    <source>
        <strain evidence="2 3">L5</strain>
    </source>
</reference>
<dbReference type="InterPro" id="IPR012337">
    <property type="entry name" value="RNaseH-like_sf"/>
</dbReference>
<dbReference type="NCBIfam" id="NF005822">
    <property type="entry name" value="PRK07708.1"/>
    <property type="match status" value="1"/>
</dbReference>
<dbReference type="GO" id="GO:0003676">
    <property type="term" value="F:nucleic acid binding"/>
    <property type="evidence" value="ECO:0007669"/>
    <property type="project" value="InterPro"/>
</dbReference>
<name>A0A433HKJ9_9BACI</name>
<feature type="domain" description="RNase H type-1" evidence="1">
    <location>
        <begin position="70"/>
        <end position="207"/>
    </location>
</feature>
<evidence type="ECO:0000313" key="2">
    <source>
        <dbReference type="EMBL" id="RUQ28944.1"/>
    </source>
</evidence>
<accession>A0A433HKJ9</accession>
<dbReference type="EMBL" id="RYZZ01000013">
    <property type="protein sequence ID" value="RUQ28944.1"/>
    <property type="molecule type" value="Genomic_DNA"/>
</dbReference>
<dbReference type="AlphaFoldDB" id="A0A433HKJ9"/>
<dbReference type="RefSeq" id="WP_126864862.1">
    <property type="nucleotide sequence ID" value="NZ_JAUSTX010000002.1"/>
</dbReference>
<dbReference type="PANTHER" id="PTHR46387">
    <property type="entry name" value="POLYNUCLEOTIDYL TRANSFERASE, RIBONUCLEASE H-LIKE SUPERFAMILY PROTEIN"/>
    <property type="match status" value="1"/>
</dbReference>
<evidence type="ECO:0000313" key="3">
    <source>
        <dbReference type="Proteomes" id="UP000267430"/>
    </source>
</evidence>
<evidence type="ECO:0000259" key="1">
    <source>
        <dbReference type="PROSITE" id="PS50879"/>
    </source>
</evidence>
<dbReference type="InterPro" id="IPR036397">
    <property type="entry name" value="RNaseH_sf"/>
</dbReference>
<dbReference type="Proteomes" id="UP000267430">
    <property type="component" value="Unassembled WGS sequence"/>
</dbReference>
<sequence length="220" mass="24932">MKVIMHWTYGSAKKPACDFTSDWLDAGIALIIADDLEKAGRMKTVEFKDEIGTSWTKKELKKLLVEIDEDPSNVTVYFDGGFQKEDGLTGIGVAIYYTQGKNHWRLRANALLAELDSNNEAEYAALFEAVKHLEELGVHHQSCRFKGDSQVVLKQLSGEWSCFEENLNRWLDRIEQKIGKLGIKPIYEPIPRKENSEADKLATQALKGEEILSKLNISEK</sequence>
<dbReference type="GO" id="GO:0003964">
    <property type="term" value="F:RNA-directed DNA polymerase activity"/>
    <property type="evidence" value="ECO:0007669"/>
    <property type="project" value="UniProtKB-KW"/>
</dbReference>
<dbReference type="PROSITE" id="PS50879">
    <property type="entry name" value="RNASE_H_1"/>
    <property type="match status" value="1"/>
</dbReference>
<dbReference type="InterPro" id="IPR002156">
    <property type="entry name" value="RNaseH_domain"/>
</dbReference>